<dbReference type="InterPro" id="IPR015422">
    <property type="entry name" value="PyrdxlP-dep_Trfase_small"/>
</dbReference>
<dbReference type="InterPro" id="IPR015421">
    <property type="entry name" value="PyrdxlP-dep_Trfase_major"/>
</dbReference>
<protein>
    <recommendedName>
        <fullName evidence="1">Aminotransferase class V domain-containing protein</fullName>
    </recommendedName>
</protein>
<dbReference type="GO" id="GO:0003824">
    <property type="term" value="F:catalytic activity"/>
    <property type="evidence" value="ECO:0007669"/>
    <property type="project" value="UniProtKB-ARBA"/>
</dbReference>
<feature type="domain" description="Aminotransferase class V" evidence="1">
    <location>
        <begin position="47"/>
        <end position="364"/>
    </location>
</feature>
<reference evidence="2 3" key="1">
    <citation type="submission" date="2019-01" db="EMBL/GenBank/DDBJ databases">
        <title>Complete genome sequence of Cohnella hallensis HS21 isolated from Korean fir (Abies koreana) rhizospheric soil.</title>
        <authorList>
            <person name="Jiang L."/>
            <person name="Kang S.W."/>
            <person name="Kim S."/>
            <person name="Jung J."/>
            <person name="Kim C.Y."/>
            <person name="Kim D.H."/>
            <person name="Kim S.W."/>
            <person name="Lee J."/>
        </authorList>
    </citation>
    <scope>NUCLEOTIDE SEQUENCE [LARGE SCALE GENOMIC DNA]</scope>
    <source>
        <strain evidence="2 3">HS21</strain>
    </source>
</reference>
<accession>A0A3T1D750</accession>
<dbReference type="Gene3D" id="3.40.640.10">
    <property type="entry name" value="Type I PLP-dependent aspartate aminotransferase-like (Major domain)"/>
    <property type="match status" value="1"/>
</dbReference>
<dbReference type="OrthoDB" id="513408at2"/>
<dbReference type="KEGG" id="cohn:KCTCHS21_33020"/>
<keyword evidence="3" id="KW-1185">Reference proteome</keyword>
<dbReference type="Proteomes" id="UP000289856">
    <property type="component" value="Chromosome"/>
</dbReference>
<dbReference type="EMBL" id="AP019400">
    <property type="protein sequence ID" value="BBI33903.1"/>
    <property type="molecule type" value="Genomic_DNA"/>
</dbReference>
<dbReference type="PANTHER" id="PTHR43586:SF15">
    <property type="entry name" value="BLR3095 PROTEIN"/>
    <property type="match status" value="1"/>
</dbReference>
<dbReference type="Pfam" id="PF00266">
    <property type="entry name" value="Aminotran_5"/>
    <property type="match status" value="1"/>
</dbReference>
<dbReference type="Gene3D" id="3.90.1150.10">
    <property type="entry name" value="Aspartate Aminotransferase, domain 1"/>
    <property type="match status" value="1"/>
</dbReference>
<sequence>MHALINKQSFVGLQECTWLYNGAEVPPHQGCLDAVADYFNYRSKGPLGRDHNAEIEQACKVNLARMLNGNPSDIALLSNSSEAISMIAQSLDFDEGDNIVINDLEFPSGVLPWVMLKQKGLEVRVVNHRKWRVEVNDIMEQVDERTRLVMTSHVSYLSGARLDYRSLYAQLKETKALLLLDVTQSLGAVPVDMNEADFVVCSSYKWLLSIHGMGILGVNPTRLAEFQSRSVGWRSVRDMFGSDRFESFNFHEDARRFELGYPSYATVYATRFSTGLLLEQGIDRIEQHILTLGSKVIDRLLDNGYEVMTPEDPGQRAGNISVIADEGESIARYLSEHKVYVWGGDGRFRISIHLFNDDADIDNLFNALELFKNNRETAKK</sequence>
<dbReference type="AlphaFoldDB" id="A0A3T1D750"/>
<dbReference type="PANTHER" id="PTHR43586">
    <property type="entry name" value="CYSTEINE DESULFURASE"/>
    <property type="match status" value="1"/>
</dbReference>
<dbReference type="InterPro" id="IPR015424">
    <property type="entry name" value="PyrdxlP-dep_Trfase"/>
</dbReference>
<proteinExistence type="predicted"/>
<gene>
    <name evidence="2" type="ORF">KCTCHS21_33020</name>
</gene>
<evidence type="ECO:0000313" key="2">
    <source>
        <dbReference type="EMBL" id="BBI33903.1"/>
    </source>
</evidence>
<evidence type="ECO:0000259" key="1">
    <source>
        <dbReference type="Pfam" id="PF00266"/>
    </source>
</evidence>
<name>A0A3T1D750_9BACL</name>
<dbReference type="RefSeq" id="WP_130610352.1">
    <property type="nucleotide sequence ID" value="NZ_AP019400.1"/>
</dbReference>
<organism evidence="2 3">
    <name type="scientific">Cohnella abietis</name>
    <dbReference type="NCBI Taxonomy" id="2507935"/>
    <lineage>
        <taxon>Bacteria</taxon>
        <taxon>Bacillati</taxon>
        <taxon>Bacillota</taxon>
        <taxon>Bacilli</taxon>
        <taxon>Bacillales</taxon>
        <taxon>Paenibacillaceae</taxon>
        <taxon>Cohnella</taxon>
    </lineage>
</organism>
<evidence type="ECO:0000313" key="3">
    <source>
        <dbReference type="Proteomes" id="UP000289856"/>
    </source>
</evidence>
<dbReference type="SUPFAM" id="SSF53383">
    <property type="entry name" value="PLP-dependent transferases"/>
    <property type="match status" value="1"/>
</dbReference>
<dbReference type="InterPro" id="IPR000192">
    <property type="entry name" value="Aminotrans_V_dom"/>
</dbReference>